<evidence type="ECO:0000313" key="2">
    <source>
        <dbReference type="Proteomes" id="UP000218113"/>
    </source>
</evidence>
<organism evidence="1 2">
    <name type="scientific">SAR324 cluster bacterium</name>
    <dbReference type="NCBI Taxonomy" id="2024889"/>
    <lineage>
        <taxon>Bacteria</taxon>
        <taxon>Deltaproteobacteria</taxon>
        <taxon>SAR324 cluster</taxon>
    </lineage>
</organism>
<name>A0A2A4T1L4_9DELT</name>
<protein>
    <recommendedName>
        <fullName evidence="3">DUF3011 domain-containing protein</fullName>
    </recommendedName>
</protein>
<accession>A0A2A4T1L4</accession>
<dbReference type="Proteomes" id="UP000218113">
    <property type="component" value="Unassembled WGS sequence"/>
</dbReference>
<gene>
    <name evidence="1" type="ORF">COB67_08285</name>
</gene>
<evidence type="ECO:0008006" key="3">
    <source>
        <dbReference type="Google" id="ProtNLM"/>
    </source>
</evidence>
<comment type="caution">
    <text evidence="1">The sequence shown here is derived from an EMBL/GenBank/DDBJ whole genome shotgun (WGS) entry which is preliminary data.</text>
</comment>
<dbReference type="EMBL" id="NVSR01000056">
    <property type="protein sequence ID" value="PCI27530.1"/>
    <property type="molecule type" value="Genomic_DNA"/>
</dbReference>
<proteinExistence type="predicted"/>
<evidence type="ECO:0000313" key="1">
    <source>
        <dbReference type="EMBL" id="PCI27530.1"/>
    </source>
</evidence>
<dbReference type="InterPro" id="IPR021381">
    <property type="entry name" value="DUF3011"/>
</dbReference>
<dbReference type="Pfam" id="PF11218">
    <property type="entry name" value="DUF3011"/>
    <property type="match status" value="3"/>
</dbReference>
<reference evidence="2" key="1">
    <citation type="submission" date="2017-08" db="EMBL/GenBank/DDBJ databases">
        <title>A dynamic microbial community with high functional redundancy inhabits the cold, oxic subseafloor aquifer.</title>
        <authorList>
            <person name="Tully B.J."/>
            <person name="Wheat C.G."/>
            <person name="Glazer B.T."/>
            <person name="Huber J.A."/>
        </authorList>
    </citation>
    <scope>NUCLEOTIDE SEQUENCE [LARGE SCALE GENOMIC DNA]</scope>
</reference>
<sequence>MFLILFSNIVILQNSSAQIATHQNSNNQGARGELKNLHNDKYKEKYYYHNNNQTVICESRRGKRAYCQANTQYGVSFLRQFSRSTCDYNWGYDQSGIWVDHGCAAEFGLNYGWDQPDADGNIMTCDSDNYQRKYCPAYLGGRDVFILRQMSKSSCLNSWGYDRNGIWVTNGCRAEFVVEDKHGSQNNIVICSSRNLRFQSCHADTRGGVEFIRQLSRNSCNGNWGYDQHEIWVTNGCRAKFKLKKYNHHNNRHDTQDTVRCSSKRNQKRICPADTSGGVRLTKQRSKASCRGNWGYTPNHIWVNNGCRATFKLYGNSYGNHT</sequence>
<dbReference type="AlphaFoldDB" id="A0A2A4T1L4"/>